<sequence length="218" mass="22601">MLLAVAMAAPGLMDNQVESDNSIVTKIFQSCSESGDLATCLAVKGITDASGKTGRLFDLAMDSISNFFSSHNLEVKFPEETTTDIARAIEEGRGKIKKIAAPIILAIGAKVIALIPIFLGGLILLATKALVVAKIAFILASVLGFQKLSGVGGSGFNLLSKFSGAGNSAAPQWANSAPAWSNGAATQGWSSGSANSYPYARSYDAQDMAYSEQIPSSS</sequence>
<reference evidence="2" key="1">
    <citation type="submission" date="2022-07" db="EMBL/GenBank/DDBJ databases">
        <authorList>
            <person name="Trinca V."/>
            <person name="Uliana J.V.C."/>
            <person name="Torres T.T."/>
            <person name="Ward R.J."/>
            <person name="Monesi N."/>
        </authorList>
    </citation>
    <scope>NUCLEOTIDE SEQUENCE</scope>
    <source>
        <strain evidence="2">HSMRA1968</strain>
        <tissue evidence="2">Whole embryos</tissue>
    </source>
</reference>
<dbReference type="EMBL" id="WJQU01000003">
    <property type="protein sequence ID" value="KAJ6637524.1"/>
    <property type="molecule type" value="Genomic_DNA"/>
</dbReference>
<gene>
    <name evidence="2" type="ORF">Bhyg_10255</name>
</gene>
<feature type="transmembrane region" description="Helical" evidence="1">
    <location>
        <begin position="99"/>
        <end position="119"/>
    </location>
</feature>
<evidence type="ECO:0000313" key="3">
    <source>
        <dbReference type="Proteomes" id="UP001151699"/>
    </source>
</evidence>
<name>A0A9Q0MUW0_9DIPT</name>
<dbReference type="Pfam" id="PF07898">
    <property type="entry name" value="DUF1676"/>
    <property type="match status" value="1"/>
</dbReference>
<keyword evidence="1" id="KW-1133">Transmembrane helix</keyword>
<dbReference type="OrthoDB" id="8191402at2759"/>
<dbReference type="Proteomes" id="UP001151699">
    <property type="component" value="Chromosome X"/>
</dbReference>
<dbReference type="PANTHER" id="PTHR21879">
    <property type="entry name" value="FI03362P-RELATED-RELATED"/>
    <property type="match status" value="1"/>
</dbReference>
<dbReference type="GO" id="GO:0016020">
    <property type="term" value="C:membrane"/>
    <property type="evidence" value="ECO:0007669"/>
    <property type="project" value="TreeGrafter"/>
</dbReference>
<keyword evidence="1" id="KW-0812">Transmembrane</keyword>
<dbReference type="PANTHER" id="PTHR21879:SF17">
    <property type="entry name" value="LD24139P"/>
    <property type="match status" value="1"/>
</dbReference>
<accession>A0A9Q0MUW0</accession>
<evidence type="ECO:0000256" key="1">
    <source>
        <dbReference type="SAM" id="Phobius"/>
    </source>
</evidence>
<dbReference type="InterPro" id="IPR012464">
    <property type="entry name" value="DUF1676"/>
</dbReference>
<evidence type="ECO:0000313" key="2">
    <source>
        <dbReference type="EMBL" id="KAJ6637524.1"/>
    </source>
</evidence>
<dbReference type="AlphaFoldDB" id="A0A9Q0MUW0"/>
<protein>
    <submittedName>
        <fullName evidence="2">Uncharacterized protein</fullName>
    </submittedName>
</protein>
<proteinExistence type="predicted"/>
<keyword evidence="3" id="KW-1185">Reference proteome</keyword>
<feature type="transmembrane region" description="Helical" evidence="1">
    <location>
        <begin position="125"/>
        <end position="145"/>
    </location>
</feature>
<keyword evidence="1" id="KW-0472">Membrane</keyword>
<comment type="caution">
    <text evidence="2">The sequence shown here is derived from an EMBL/GenBank/DDBJ whole genome shotgun (WGS) entry which is preliminary data.</text>
</comment>
<organism evidence="2 3">
    <name type="scientific">Pseudolycoriella hygida</name>
    <dbReference type="NCBI Taxonomy" id="35572"/>
    <lineage>
        <taxon>Eukaryota</taxon>
        <taxon>Metazoa</taxon>
        <taxon>Ecdysozoa</taxon>
        <taxon>Arthropoda</taxon>
        <taxon>Hexapoda</taxon>
        <taxon>Insecta</taxon>
        <taxon>Pterygota</taxon>
        <taxon>Neoptera</taxon>
        <taxon>Endopterygota</taxon>
        <taxon>Diptera</taxon>
        <taxon>Nematocera</taxon>
        <taxon>Sciaroidea</taxon>
        <taxon>Sciaridae</taxon>
        <taxon>Pseudolycoriella</taxon>
    </lineage>
</organism>